<keyword evidence="4" id="KW-1185">Reference proteome</keyword>
<sequence>MLPHFLAGSYQRYKEDTTVFTTWLSKTAMTCGYKPGDLTQQESVPPKVLSDSSNGRTTSARLKGRARKEAKAAGQTPKAPVSNSESPRTPIAKYAVTAKDLLRQAEVVAASVKPRVQMPSGVLRVVERAVDARQRCSAWFQKTGVMQDAASTERHLHFIDVLQSALGILKPCCETSTPNRQAQTQDAKSTSSTSAVTGVPRDSLSNRFQALGVEDVEDVLDITVADCGAMKAKQSSKKESACEVFELDLNNEIDSTFDVFCFFEDLHRIQDFLKETWKSYKAGKVDLLTATATTNAAIRLVSQAEEDIIATKPQAFSKPKSYKAIAAVIFYVESLRRGEDSVAGSGHPSVEALKITPFDEFLYLPTARILMKFERIASFKVAYPQPIPPIKMSYLALPELLQTPEIQRWDKEDEFLSQHLMDQWFFEDIRKAIAQTRGMEPPVMDELSQGFRKLSREGEVSTWIVFGSRVLLDIQEILGDEIVRSHKETRAAAKDVTNVLGFKTLDDGRLAPFQGLGERWKTPDAGQVTKLDDLARIWIVENLMGRTRDMWMEKSGGLATDGFLSMDELDPEMRNHVEAQMRAKYKDYDEGPSPEVVAKIKAYGPLKAIQPNKDSDFIHTHNPLYCGTLAFQLAIDREQAGISLANHHTSIFAVAHLYNALRQLDVLEERWMDMEKIIDLHIKFLFAGQLPTTPKDFHSRCCLQLGVSAQNFARNQRPGHMLRMWGAGKRGGPQIPCTKTTDIFRQYFAGKESAGRCLYQLKTLTMDEEGLKSTPSNKSIPRRQLSPLQFLTRLQGWLPQVVSNMNIDYITMTRTCNRLLRRLRAKINDEMDGLYAESRVNEDSNEPMHVIMVMSVLQDAADAEFVKTEVIRDRKQVLPKSWTGPQMELAGKVMDGFLGELEERR</sequence>
<dbReference type="EMBL" id="FWEW01001082">
    <property type="protein sequence ID" value="SLM36406.1"/>
    <property type="molecule type" value="Genomic_DNA"/>
</dbReference>
<dbReference type="Proteomes" id="UP000192927">
    <property type="component" value="Unassembled WGS sequence"/>
</dbReference>
<organism evidence="3 4">
    <name type="scientific">Lasallia pustulata</name>
    <dbReference type="NCBI Taxonomy" id="136370"/>
    <lineage>
        <taxon>Eukaryota</taxon>
        <taxon>Fungi</taxon>
        <taxon>Dikarya</taxon>
        <taxon>Ascomycota</taxon>
        <taxon>Pezizomycotina</taxon>
        <taxon>Lecanoromycetes</taxon>
        <taxon>OSLEUM clade</taxon>
        <taxon>Umbilicariomycetidae</taxon>
        <taxon>Umbilicariales</taxon>
        <taxon>Umbilicariaceae</taxon>
        <taxon>Lasallia</taxon>
    </lineage>
</organism>
<feature type="domain" description="DUF6604" evidence="2">
    <location>
        <begin position="11"/>
        <end position="309"/>
    </location>
</feature>
<proteinExistence type="predicted"/>
<feature type="compositionally biased region" description="Polar residues" evidence="1">
    <location>
        <begin position="50"/>
        <end position="59"/>
    </location>
</feature>
<evidence type="ECO:0000259" key="2">
    <source>
        <dbReference type="Pfam" id="PF20253"/>
    </source>
</evidence>
<feature type="region of interest" description="Disordered" evidence="1">
    <location>
        <begin position="177"/>
        <end position="200"/>
    </location>
</feature>
<reference evidence="4" key="1">
    <citation type="submission" date="2017-03" db="EMBL/GenBank/DDBJ databases">
        <authorList>
            <person name="Sharma R."/>
            <person name="Thines M."/>
        </authorList>
    </citation>
    <scope>NUCLEOTIDE SEQUENCE [LARGE SCALE GENOMIC DNA]</scope>
</reference>
<evidence type="ECO:0000256" key="1">
    <source>
        <dbReference type="SAM" id="MobiDB-lite"/>
    </source>
</evidence>
<dbReference type="PANTHER" id="PTHR38795">
    <property type="entry name" value="DUF6604 DOMAIN-CONTAINING PROTEIN"/>
    <property type="match status" value="1"/>
</dbReference>
<feature type="region of interest" description="Disordered" evidence="1">
    <location>
        <begin position="34"/>
        <end position="88"/>
    </location>
</feature>
<accession>A0A1W5CZY2</accession>
<feature type="compositionally biased region" description="Polar residues" evidence="1">
    <location>
        <begin position="177"/>
        <end position="196"/>
    </location>
</feature>
<evidence type="ECO:0000313" key="4">
    <source>
        <dbReference type="Proteomes" id="UP000192927"/>
    </source>
</evidence>
<dbReference type="InterPro" id="IPR046539">
    <property type="entry name" value="DUF6604"/>
</dbReference>
<dbReference type="Pfam" id="PF20253">
    <property type="entry name" value="DUF6604"/>
    <property type="match status" value="1"/>
</dbReference>
<protein>
    <recommendedName>
        <fullName evidence="2">DUF6604 domain-containing protein</fullName>
    </recommendedName>
</protein>
<dbReference type="PANTHER" id="PTHR38795:SF1">
    <property type="entry name" value="DUF6604 DOMAIN-CONTAINING PROTEIN"/>
    <property type="match status" value="1"/>
</dbReference>
<dbReference type="AlphaFoldDB" id="A0A1W5CZY2"/>
<name>A0A1W5CZY2_9LECA</name>
<evidence type="ECO:0000313" key="3">
    <source>
        <dbReference type="EMBL" id="SLM36406.1"/>
    </source>
</evidence>